<accession>A0A3P8AAI1</accession>
<evidence type="ECO:0000313" key="3">
    <source>
        <dbReference type="Proteomes" id="UP000268014"/>
    </source>
</evidence>
<gene>
    <name evidence="2" type="ORF">HPLM_LOCUS15815</name>
</gene>
<feature type="region of interest" description="Disordered" evidence="1">
    <location>
        <begin position="1"/>
        <end position="37"/>
    </location>
</feature>
<evidence type="ECO:0000313" key="2">
    <source>
        <dbReference type="EMBL" id="VDO57942.1"/>
    </source>
</evidence>
<protein>
    <submittedName>
        <fullName evidence="2">Uncharacterized protein</fullName>
    </submittedName>
</protein>
<feature type="compositionally biased region" description="Polar residues" evidence="1">
    <location>
        <begin position="13"/>
        <end position="37"/>
    </location>
</feature>
<proteinExistence type="predicted"/>
<dbReference type="Proteomes" id="UP000268014">
    <property type="component" value="Unassembled WGS sequence"/>
</dbReference>
<organism evidence="2 3">
    <name type="scientific">Haemonchus placei</name>
    <name type="common">Barber's pole worm</name>
    <dbReference type="NCBI Taxonomy" id="6290"/>
    <lineage>
        <taxon>Eukaryota</taxon>
        <taxon>Metazoa</taxon>
        <taxon>Ecdysozoa</taxon>
        <taxon>Nematoda</taxon>
        <taxon>Chromadorea</taxon>
        <taxon>Rhabditida</taxon>
        <taxon>Rhabditina</taxon>
        <taxon>Rhabditomorpha</taxon>
        <taxon>Strongyloidea</taxon>
        <taxon>Trichostrongylidae</taxon>
        <taxon>Haemonchus</taxon>
    </lineage>
</organism>
<evidence type="ECO:0000256" key="1">
    <source>
        <dbReference type="SAM" id="MobiDB-lite"/>
    </source>
</evidence>
<name>A0A3P8AAI1_HAEPC</name>
<keyword evidence="3" id="KW-1185">Reference proteome</keyword>
<reference evidence="2 3" key="1">
    <citation type="submission" date="2018-11" db="EMBL/GenBank/DDBJ databases">
        <authorList>
            <consortium name="Pathogen Informatics"/>
        </authorList>
    </citation>
    <scope>NUCLEOTIDE SEQUENCE [LARGE SCALE GENOMIC DNA]</scope>
    <source>
        <strain evidence="2 3">MHpl1</strain>
    </source>
</reference>
<dbReference type="EMBL" id="UZAF01019139">
    <property type="protein sequence ID" value="VDO57942.1"/>
    <property type="molecule type" value="Genomic_DNA"/>
</dbReference>
<feature type="non-terminal residue" evidence="2">
    <location>
        <position position="75"/>
    </location>
</feature>
<sequence>MTAYRREIMPAKSQRSSKSKIQTDNSTQSQSASVDSVDLGTQISSNESIDFSGFSVCQLLKALLDRNTDPVMEKM</sequence>
<dbReference type="AlphaFoldDB" id="A0A3P8AAI1"/>